<dbReference type="AlphaFoldDB" id="A0A919CHG7"/>
<accession>A0A919CHG7</accession>
<proteinExistence type="predicted"/>
<evidence type="ECO:0000313" key="2">
    <source>
        <dbReference type="EMBL" id="GHD25695.1"/>
    </source>
</evidence>
<feature type="region of interest" description="Disordered" evidence="1">
    <location>
        <begin position="62"/>
        <end position="83"/>
    </location>
</feature>
<reference evidence="2" key="2">
    <citation type="submission" date="2020-09" db="EMBL/GenBank/DDBJ databases">
        <authorList>
            <person name="Sun Q."/>
            <person name="Kim S."/>
        </authorList>
    </citation>
    <scope>NUCLEOTIDE SEQUENCE</scope>
    <source>
        <strain evidence="2">KCTC 23430</strain>
    </source>
</reference>
<reference evidence="2" key="1">
    <citation type="journal article" date="2014" name="Int. J. Syst. Evol. Microbiol.">
        <title>Complete genome sequence of Corynebacterium casei LMG S-19264T (=DSM 44701T), isolated from a smear-ripened cheese.</title>
        <authorList>
            <consortium name="US DOE Joint Genome Institute (JGI-PGF)"/>
            <person name="Walter F."/>
            <person name="Albersmeier A."/>
            <person name="Kalinowski J."/>
            <person name="Ruckert C."/>
        </authorList>
    </citation>
    <scope>NUCLEOTIDE SEQUENCE</scope>
    <source>
        <strain evidence="2">KCTC 23430</strain>
    </source>
</reference>
<organism evidence="2 3">
    <name type="scientific">Parahalioglobus pacificus</name>
    <dbReference type="NCBI Taxonomy" id="930806"/>
    <lineage>
        <taxon>Bacteria</taxon>
        <taxon>Pseudomonadati</taxon>
        <taxon>Pseudomonadota</taxon>
        <taxon>Gammaproteobacteria</taxon>
        <taxon>Cellvibrionales</taxon>
        <taxon>Halieaceae</taxon>
        <taxon>Parahalioglobus</taxon>
    </lineage>
</organism>
<name>A0A919CHG7_9GAMM</name>
<sequence>MSALALPGDLLRVICFAQGSSGLGVFRLTAQSPHKILDQTVYLLLFKKRASVSLFVQTRCGNLPNPGATPTAASSSSRDGQTA</sequence>
<evidence type="ECO:0000313" key="3">
    <source>
        <dbReference type="Proteomes" id="UP000644693"/>
    </source>
</evidence>
<protein>
    <submittedName>
        <fullName evidence="2">Uncharacterized protein</fullName>
    </submittedName>
</protein>
<comment type="caution">
    <text evidence="2">The sequence shown here is derived from an EMBL/GenBank/DDBJ whole genome shotgun (WGS) entry which is preliminary data.</text>
</comment>
<gene>
    <name evidence="2" type="ORF">GCM10007053_01820</name>
</gene>
<dbReference type="EMBL" id="BMYM01000001">
    <property type="protein sequence ID" value="GHD25695.1"/>
    <property type="molecule type" value="Genomic_DNA"/>
</dbReference>
<keyword evidence="3" id="KW-1185">Reference proteome</keyword>
<evidence type="ECO:0000256" key="1">
    <source>
        <dbReference type="SAM" id="MobiDB-lite"/>
    </source>
</evidence>
<dbReference type="Proteomes" id="UP000644693">
    <property type="component" value="Unassembled WGS sequence"/>
</dbReference>